<evidence type="ECO:0000256" key="4">
    <source>
        <dbReference type="ARBA" id="ARBA00023002"/>
    </source>
</evidence>
<dbReference type="GO" id="GO:0004497">
    <property type="term" value="F:monooxygenase activity"/>
    <property type="evidence" value="ECO:0007669"/>
    <property type="project" value="UniProtKB-KW"/>
</dbReference>
<dbReference type="GO" id="GO:0016705">
    <property type="term" value="F:oxidoreductase activity, acting on paired donors, with incorporation or reduction of molecular oxygen"/>
    <property type="evidence" value="ECO:0007669"/>
    <property type="project" value="InterPro"/>
</dbReference>
<name>A0A366LWU0_9ACTN</name>
<reference evidence="8 9" key="1">
    <citation type="submission" date="2018-06" db="EMBL/GenBank/DDBJ databases">
        <title>Sphaerisporangium craniellae sp. nov., isolated from a marine sponge in the South China Sea.</title>
        <authorList>
            <person name="Li L."/>
        </authorList>
    </citation>
    <scope>NUCLEOTIDE SEQUENCE [LARGE SCALE GENOMIC DNA]</scope>
    <source>
        <strain evidence="8 9">LHW63015</strain>
    </source>
</reference>
<dbReference type="SUPFAM" id="SSF48264">
    <property type="entry name" value="Cytochrome P450"/>
    <property type="match status" value="1"/>
</dbReference>
<keyword evidence="4 7" id="KW-0560">Oxidoreductase</keyword>
<dbReference type="Proteomes" id="UP000253303">
    <property type="component" value="Unassembled WGS sequence"/>
</dbReference>
<protein>
    <submittedName>
        <fullName evidence="8">Cytochrome P450</fullName>
    </submittedName>
</protein>
<sequence length="406" mass="44398">MPQSPQSPQLHRFPFQVANKFEPPDVLAEMRAADPVVRIVLPFGLEAWLVTRHADVRAVAADPRFSKQAATTAGRSPIPMVSGSKALFWMDPPEHTRVRKIVSAAFTARRIEALRPRVEGLAADLVDRMIAKGPPADLITEVALPLPLAVICELLGVPGDERERFQEWADQMLFTGAAAPGQVEQIRAAREALDEYLGDLIRRKKAAPTPADDMLTMLLRAHDEDARLTEEEMRAFSVVLLVAGYHTTTGSLTHAIYHLLRDPARYRLLHDRPELIPTAVEELLRYSQIGSGIVTMRVATEDVEIGGAEIKAGEAVLLSISSANRDGSVFPDADALDLARADNQHLAFGHGIHFCLGAQLGRLELGAALSALATRLPKARLAVSDSELSWPPGQMIARPVTFPLTW</sequence>
<dbReference type="RefSeq" id="WP_113982630.1">
    <property type="nucleotide sequence ID" value="NZ_QMEY01000009.1"/>
</dbReference>
<evidence type="ECO:0000256" key="5">
    <source>
        <dbReference type="ARBA" id="ARBA00023004"/>
    </source>
</evidence>
<dbReference type="PRINTS" id="PR00359">
    <property type="entry name" value="BP450"/>
</dbReference>
<dbReference type="CDD" id="cd11031">
    <property type="entry name" value="Cyp158A-like"/>
    <property type="match status" value="1"/>
</dbReference>
<dbReference type="InterPro" id="IPR001128">
    <property type="entry name" value="Cyt_P450"/>
</dbReference>
<keyword evidence="3 7" id="KW-0479">Metal-binding</keyword>
<dbReference type="Gene3D" id="1.10.630.10">
    <property type="entry name" value="Cytochrome P450"/>
    <property type="match status" value="1"/>
</dbReference>
<dbReference type="FunFam" id="1.10.630.10:FF:000018">
    <property type="entry name" value="Cytochrome P450 monooxygenase"/>
    <property type="match status" value="1"/>
</dbReference>
<dbReference type="Pfam" id="PF00067">
    <property type="entry name" value="p450"/>
    <property type="match status" value="2"/>
</dbReference>
<keyword evidence="5 7" id="KW-0408">Iron</keyword>
<dbReference type="PANTHER" id="PTHR46696:SF1">
    <property type="entry name" value="CYTOCHROME P450 YJIB-RELATED"/>
    <property type="match status" value="1"/>
</dbReference>
<keyword evidence="6 7" id="KW-0503">Monooxygenase</keyword>
<evidence type="ECO:0000256" key="2">
    <source>
        <dbReference type="ARBA" id="ARBA00022617"/>
    </source>
</evidence>
<dbReference type="OrthoDB" id="4133219at2"/>
<keyword evidence="9" id="KW-1185">Reference proteome</keyword>
<proteinExistence type="inferred from homology"/>
<comment type="similarity">
    <text evidence="1 7">Belongs to the cytochrome P450 family.</text>
</comment>
<dbReference type="InterPro" id="IPR036396">
    <property type="entry name" value="Cyt_P450_sf"/>
</dbReference>
<dbReference type="PRINTS" id="PR00385">
    <property type="entry name" value="P450"/>
</dbReference>
<gene>
    <name evidence="8" type="ORF">DP939_21915</name>
</gene>
<accession>A0A366LWU0</accession>
<dbReference type="InterPro" id="IPR002397">
    <property type="entry name" value="Cyt_P450_B"/>
</dbReference>
<dbReference type="InterPro" id="IPR017972">
    <property type="entry name" value="Cyt_P450_CS"/>
</dbReference>
<evidence type="ECO:0000313" key="9">
    <source>
        <dbReference type="Proteomes" id="UP000253303"/>
    </source>
</evidence>
<dbReference type="GO" id="GO:0020037">
    <property type="term" value="F:heme binding"/>
    <property type="evidence" value="ECO:0007669"/>
    <property type="project" value="InterPro"/>
</dbReference>
<dbReference type="EMBL" id="QMEY01000009">
    <property type="protein sequence ID" value="RBQ18030.1"/>
    <property type="molecule type" value="Genomic_DNA"/>
</dbReference>
<evidence type="ECO:0000256" key="3">
    <source>
        <dbReference type="ARBA" id="ARBA00022723"/>
    </source>
</evidence>
<organism evidence="8 9">
    <name type="scientific">Spongiactinospora rosea</name>
    <dbReference type="NCBI Taxonomy" id="2248750"/>
    <lineage>
        <taxon>Bacteria</taxon>
        <taxon>Bacillati</taxon>
        <taxon>Actinomycetota</taxon>
        <taxon>Actinomycetes</taxon>
        <taxon>Streptosporangiales</taxon>
        <taxon>Streptosporangiaceae</taxon>
        <taxon>Spongiactinospora</taxon>
    </lineage>
</organism>
<evidence type="ECO:0000256" key="7">
    <source>
        <dbReference type="RuleBase" id="RU000461"/>
    </source>
</evidence>
<evidence type="ECO:0000256" key="1">
    <source>
        <dbReference type="ARBA" id="ARBA00010617"/>
    </source>
</evidence>
<dbReference type="PANTHER" id="PTHR46696">
    <property type="entry name" value="P450, PUTATIVE (EUROFUNG)-RELATED"/>
    <property type="match status" value="1"/>
</dbReference>
<evidence type="ECO:0000313" key="8">
    <source>
        <dbReference type="EMBL" id="RBQ18030.1"/>
    </source>
</evidence>
<comment type="caution">
    <text evidence="8">The sequence shown here is derived from an EMBL/GenBank/DDBJ whole genome shotgun (WGS) entry which is preliminary data.</text>
</comment>
<evidence type="ECO:0000256" key="6">
    <source>
        <dbReference type="ARBA" id="ARBA00023033"/>
    </source>
</evidence>
<keyword evidence="2 7" id="KW-0349">Heme</keyword>
<dbReference type="GO" id="GO:0005506">
    <property type="term" value="F:iron ion binding"/>
    <property type="evidence" value="ECO:0007669"/>
    <property type="project" value="InterPro"/>
</dbReference>
<dbReference type="PROSITE" id="PS00086">
    <property type="entry name" value="CYTOCHROME_P450"/>
    <property type="match status" value="1"/>
</dbReference>
<dbReference type="AlphaFoldDB" id="A0A366LWU0"/>